<evidence type="ECO:0000256" key="1">
    <source>
        <dbReference type="ARBA" id="ARBA00001933"/>
    </source>
</evidence>
<dbReference type="GO" id="GO:0030170">
    <property type="term" value="F:pyridoxal phosphate binding"/>
    <property type="evidence" value="ECO:0007669"/>
    <property type="project" value="InterPro"/>
</dbReference>
<dbReference type="PANTHER" id="PTHR45677">
    <property type="entry name" value="GLUTAMATE DECARBOXYLASE-RELATED"/>
    <property type="match status" value="1"/>
</dbReference>
<organism evidence="8 9">
    <name type="scientific">Acaryochloris thomasi RCC1774</name>
    <dbReference type="NCBI Taxonomy" id="1764569"/>
    <lineage>
        <taxon>Bacteria</taxon>
        <taxon>Bacillati</taxon>
        <taxon>Cyanobacteriota</taxon>
        <taxon>Cyanophyceae</taxon>
        <taxon>Acaryochloridales</taxon>
        <taxon>Acaryochloridaceae</taxon>
        <taxon>Acaryochloris</taxon>
        <taxon>Acaryochloris thomasi</taxon>
    </lineage>
</organism>
<evidence type="ECO:0000256" key="5">
    <source>
        <dbReference type="ARBA" id="ARBA00023239"/>
    </source>
</evidence>
<evidence type="ECO:0000256" key="4">
    <source>
        <dbReference type="ARBA" id="ARBA00022898"/>
    </source>
</evidence>
<dbReference type="AlphaFoldDB" id="A0A2W1JDH0"/>
<evidence type="ECO:0000313" key="9">
    <source>
        <dbReference type="Proteomes" id="UP000248857"/>
    </source>
</evidence>
<comment type="cofactor">
    <cofactor evidence="1 6 7">
        <name>pyridoxal 5'-phosphate</name>
        <dbReference type="ChEBI" id="CHEBI:597326"/>
    </cofactor>
</comment>
<accession>A0A2W1JDH0</accession>
<keyword evidence="5 7" id="KW-0456">Lyase</keyword>
<evidence type="ECO:0000256" key="2">
    <source>
        <dbReference type="ARBA" id="ARBA00009533"/>
    </source>
</evidence>
<gene>
    <name evidence="8" type="primary">ddc_2</name>
    <name evidence="8" type="ORF">C1752_04385</name>
</gene>
<dbReference type="Pfam" id="PF00282">
    <property type="entry name" value="Pyridoxal_deC"/>
    <property type="match status" value="1"/>
</dbReference>
<reference evidence="8 9" key="1">
    <citation type="journal article" date="2018" name="Sci. Rep.">
        <title>A novel species of the marine cyanobacterium Acaryochloris with a unique pigment content and lifestyle.</title>
        <authorList>
            <person name="Partensky F."/>
            <person name="Six C."/>
            <person name="Ratin M."/>
            <person name="Garczarek L."/>
            <person name="Vaulot D."/>
            <person name="Probert I."/>
            <person name="Calteau A."/>
            <person name="Gourvil P."/>
            <person name="Marie D."/>
            <person name="Grebert T."/>
            <person name="Bouchier C."/>
            <person name="Le Panse S."/>
            <person name="Gachenot M."/>
            <person name="Rodriguez F."/>
            <person name="Garrido J.L."/>
        </authorList>
    </citation>
    <scope>NUCLEOTIDE SEQUENCE [LARGE SCALE GENOMIC DNA]</scope>
    <source>
        <strain evidence="8 9">RCC1774</strain>
    </source>
</reference>
<dbReference type="InterPro" id="IPR015424">
    <property type="entry name" value="PyrdxlP-dep_Trfase"/>
</dbReference>
<dbReference type="EMBL" id="PQWO01000013">
    <property type="protein sequence ID" value="PZD71893.1"/>
    <property type="molecule type" value="Genomic_DNA"/>
</dbReference>
<comment type="similarity">
    <text evidence="2 7">Belongs to the group II decarboxylase family.</text>
</comment>
<dbReference type="Gene3D" id="3.40.640.10">
    <property type="entry name" value="Type I PLP-dependent aspartate aminotransferase-like (Major domain)"/>
    <property type="match status" value="1"/>
</dbReference>
<dbReference type="GO" id="GO:0033983">
    <property type="term" value="F:diaminobutyrate decarboxylase activity"/>
    <property type="evidence" value="ECO:0007669"/>
    <property type="project" value="UniProtKB-EC"/>
</dbReference>
<proteinExistence type="inferred from homology"/>
<dbReference type="PANTHER" id="PTHR45677:SF8">
    <property type="entry name" value="CYSTEINE SULFINIC ACID DECARBOXYLASE"/>
    <property type="match status" value="1"/>
</dbReference>
<dbReference type="InterPro" id="IPR002129">
    <property type="entry name" value="PyrdxlP-dep_de-COase"/>
</dbReference>
<protein>
    <submittedName>
        <fullName evidence="8">L-2,4-diaminobutyrate decarboxylase</fullName>
        <ecNumber evidence="8">4.1.1.86</ecNumber>
    </submittedName>
</protein>
<dbReference type="Gene3D" id="3.90.1150.170">
    <property type="match status" value="1"/>
</dbReference>
<name>A0A2W1JDH0_9CYAN</name>
<dbReference type="SUPFAM" id="SSF53383">
    <property type="entry name" value="PLP-dependent transferases"/>
    <property type="match status" value="1"/>
</dbReference>
<dbReference type="Proteomes" id="UP000248857">
    <property type="component" value="Unassembled WGS sequence"/>
</dbReference>
<dbReference type="RefSeq" id="WP_110987618.1">
    <property type="nucleotide sequence ID" value="NZ_CAWNWM010000013.1"/>
</dbReference>
<comment type="caution">
    <text evidence="8">The sequence shown here is derived from an EMBL/GenBank/DDBJ whole genome shotgun (WGS) entry which is preliminary data.</text>
</comment>
<evidence type="ECO:0000256" key="3">
    <source>
        <dbReference type="ARBA" id="ARBA00022793"/>
    </source>
</evidence>
<evidence type="ECO:0000313" key="8">
    <source>
        <dbReference type="EMBL" id="PZD71893.1"/>
    </source>
</evidence>
<keyword evidence="3" id="KW-0210">Decarboxylase</keyword>
<dbReference type="GO" id="GO:0004058">
    <property type="term" value="F:aromatic-L-amino-acid decarboxylase activity"/>
    <property type="evidence" value="ECO:0007669"/>
    <property type="project" value="UniProtKB-ARBA"/>
</dbReference>
<dbReference type="EC" id="4.1.1.86" evidence="8"/>
<dbReference type="GO" id="GO:0019752">
    <property type="term" value="P:carboxylic acid metabolic process"/>
    <property type="evidence" value="ECO:0007669"/>
    <property type="project" value="InterPro"/>
</dbReference>
<keyword evidence="4 6" id="KW-0663">Pyridoxal phosphate</keyword>
<dbReference type="OrthoDB" id="9803665at2"/>
<evidence type="ECO:0000256" key="7">
    <source>
        <dbReference type="RuleBase" id="RU000382"/>
    </source>
</evidence>
<dbReference type="GO" id="GO:0005737">
    <property type="term" value="C:cytoplasm"/>
    <property type="evidence" value="ECO:0007669"/>
    <property type="project" value="TreeGrafter"/>
</dbReference>
<keyword evidence="9" id="KW-1185">Reference proteome</keyword>
<feature type="modified residue" description="N6-(pyridoxal phosphate)lysine" evidence="6">
    <location>
        <position position="250"/>
    </location>
</feature>
<evidence type="ECO:0000256" key="6">
    <source>
        <dbReference type="PIRSR" id="PIRSR602129-50"/>
    </source>
</evidence>
<sequence length="404" mass="43866">MNGYDHSFRSSTDLDRAVALLRQIPPDPDDLPETLPEMGVGENRTLDLLAPHVLGGAAKLDASDAFAHMDPPTPWITWAMALWNARLNQNLLHQETAPFATEAEQRVIRWLTPFFGMGGGHMCSGSTISNLTALWAARDAGRVRRVIASKSAHLSIRKAALILGLPYEEIATNKHQQLDPKHLGNLTDACLVLTAGTTTTGMIDPLELAGRAAWTHIDAAWGGPLRLSPTYSHLLNGIEAADSVTISAHKWLFQPKDSALILFRNPEYVTPAISLSSGYLAEPNIGLQGSRGAAAIPLLATLIAWGRRGMVERIDRAMMLANHFAEKIADDEHFELWGMPRTGVTLFKPTLGTTQDFYASLPSGILSTCTVQGAHWLRSVAANPLADIDKILLAVRAVNFSHSS</sequence>
<dbReference type="InterPro" id="IPR015421">
    <property type="entry name" value="PyrdxlP-dep_Trfase_major"/>
</dbReference>